<dbReference type="GO" id="GO:0051539">
    <property type="term" value="F:4 iron, 4 sulfur cluster binding"/>
    <property type="evidence" value="ECO:0007669"/>
    <property type="project" value="UniProtKB-KW"/>
</dbReference>
<evidence type="ECO:0000256" key="1">
    <source>
        <dbReference type="ARBA" id="ARBA00022485"/>
    </source>
</evidence>
<feature type="domain" description="Cysteine-rich" evidence="6">
    <location>
        <begin position="78"/>
        <end position="162"/>
    </location>
</feature>
<evidence type="ECO:0000256" key="5">
    <source>
        <dbReference type="ARBA" id="ARBA00023014"/>
    </source>
</evidence>
<dbReference type="PANTHER" id="PTHR43255:SF1">
    <property type="entry name" value="IRON-SULFUR-BINDING OXIDOREDUCTASE FADF-RELATED"/>
    <property type="match status" value="1"/>
</dbReference>
<evidence type="ECO:0000259" key="6">
    <source>
        <dbReference type="Pfam" id="PF02754"/>
    </source>
</evidence>
<dbReference type="AlphaFoldDB" id="A0A6J6EMJ6"/>
<protein>
    <submittedName>
        <fullName evidence="7">Unannotated protein</fullName>
    </submittedName>
</protein>
<dbReference type="InterPro" id="IPR004017">
    <property type="entry name" value="Cys_rich_dom"/>
</dbReference>
<keyword evidence="4" id="KW-0408">Iron</keyword>
<evidence type="ECO:0000256" key="4">
    <source>
        <dbReference type="ARBA" id="ARBA00023004"/>
    </source>
</evidence>
<dbReference type="EMBL" id="CAEZTN010000055">
    <property type="protein sequence ID" value="CAB4577347.1"/>
    <property type="molecule type" value="Genomic_DNA"/>
</dbReference>
<keyword evidence="3" id="KW-0560">Oxidoreductase</keyword>
<gene>
    <name evidence="7" type="ORF">UFOPK1689_01055</name>
</gene>
<keyword evidence="5" id="KW-0411">Iron-sulfur</keyword>
<dbReference type="GO" id="GO:0046872">
    <property type="term" value="F:metal ion binding"/>
    <property type="evidence" value="ECO:0007669"/>
    <property type="project" value="UniProtKB-KW"/>
</dbReference>
<evidence type="ECO:0000313" key="7">
    <source>
        <dbReference type="EMBL" id="CAB4577347.1"/>
    </source>
</evidence>
<dbReference type="Pfam" id="PF02754">
    <property type="entry name" value="CCG"/>
    <property type="match status" value="1"/>
</dbReference>
<dbReference type="GO" id="GO:0016491">
    <property type="term" value="F:oxidoreductase activity"/>
    <property type="evidence" value="ECO:0007669"/>
    <property type="project" value="UniProtKB-KW"/>
</dbReference>
<dbReference type="InterPro" id="IPR051460">
    <property type="entry name" value="HdrC_iron-sulfur_subunit"/>
</dbReference>
<name>A0A6J6EMJ6_9ZZZZ</name>
<reference evidence="7" key="1">
    <citation type="submission" date="2020-05" db="EMBL/GenBank/DDBJ databases">
        <authorList>
            <person name="Chiriac C."/>
            <person name="Salcher M."/>
            <person name="Ghai R."/>
            <person name="Kavagutti S V."/>
        </authorList>
    </citation>
    <scope>NUCLEOTIDE SEQUENCE</scope>
</reference>
<proteinExistence type="predicted"/>
<organism evidence="7">
    <name type="scientific">freshwater metagenome</name>
    <dbReference type="NCBI Taxonomy" id="449393"/>
    <lineage>
        <taxon>unclassified sequences</taxon>
        <taxon>metagenomes</taxon>
        <taxon>ecological metagenomes</taxon>
    </lineage>
</organism>
<evidence type="ECO:0000256" key="3">
    <source>
        <dbReference type="ARBA" id="ARBA00023002"/>
    </source>
</evidence>
<sequence>MYQILSRENIETFKEVFGDRPKGKKKVVVTCPHCFTTIGRDYGQQGYELEMVHHTQLLNQLIREKRLVPIKMSHTAMTFHDPCYLGRHNEIYQPPREVLEATGIEIIEMPRNKERSFCCGAGGGRMWMEEKIGSRININRVEEAIATGATELAVACPFCRVMTSDGMNAKESAVEVLDVAQVLLRSVKES</sequence>
<keyword evidence="1" id="KW-0004">4Fe-4S</keyword>
<evidence type="ECO:0000256" key="2">
    <source>
        <dbReference type="ARBA" id="ARBA00022723"/>
    </source>
</evidence>
<dbReference type="PANTHER" id="PTHR43255">
    <property type="entry name" value="IRON-SULFUR-BINDING OXIDOREDUCTASE FADF-RELATED-RELATED"/>
    <property type="match status" value="1"/>
</dbReference>
<dbReference type="GO" id="GO:0005886">
    <property type="term" value="C:plasma membrane"/>
    <property type="evidence" value="ECO:0007669"/>
    <property type="project" value="TreeGrafter"/>
</dbReference>
<accession>A0A6J6EMJ6</accession>
<keyword evidence="2" id="KW-0479">Metal-binding</keyword>